<sequence>MCCTCRALSAAPDVDSNNEHVNEIPIATPLPDGYWIEAFPFKTDASTPDIIAYGLGFKGKPAAIKLLTNPINTSSGGWKVNEITSLDFPVGMTYADLTGDGYNDVIICDRYGPSMDDLWSAETNDGGRIQWLRNPGDRSAPDSWEAHSIGNSTGMHRIQAGHFTTAEHVQVMGLPIIPKSSDLTSPAPILIFTPVYGSDDHKKGPDRWTKDVAFASQFRLIHDVRLLPRSNGNLDSILVAGREGIALLWYDTAKKSWQHNIVGTGLPQSGENPYWGSGSVDVCRIGDEQIGYIATCEGFHGNSVAVYLRKPNAPKGVEALKDSSHWERKVIQSFGELNAKYTGTIHHIKAVQTPTTHVVESFAIACMGAQRNQGVYVYTPEEKDGNITSEFRETKVTNESAGRLAIGNFSHPSDKVIYFADFENHTYLPIQEIASISYYVPNYHTGPDPPAVRINTISPQNLNIVVSRLNNEVLLRIPRPNAIPPGENRSLPFWILAGRKIKLVVVPPCGEYRLAQCDAVKVIYGSITYDVNGAQITRGIAPAAKDIGETQVPSIINAGDKGAVFIHLEPLSDHAQGPFQTMSEVSSLNILPNNPHVDPSARTLQLPFRKVETLSWAQNGLWDNFEFYNVTGFHIHFNDDSFERIVHTQAWTLGLGETARFHNHSDQSFCEIHYCLSNGGGKGGMRYFADDYTDPIDTDAELTKEYVEKNSTLLVVPDMHEHGPLWKIQQGNQAKPKLRPNGTVDYPWHAWLASQFGDRKLPIIPPLPANEQKYDVWMAFEFPLTAFQY</sequence>
<dbReference type="AlphaFoldDB" id="A0A8H5CTA8"/>
<name>A0A8H5CTA8_9AGAR</name>
<proteinExistence type="predicted"/>
<evidence type="ECO:0000259" key="1">
    <source>
        <dbReference type="Pfam" id="PF18637"/>
    </source>
</evidence>
<organism evidence="3 4">
    <name type="scientific">Tetrapyrgos nigripes</name>
    <dbReference type="NCBI Taxonomy" id="182062"/>
    <lineage>
        <taxon>Eukaryota</taxon>
        <taxon>Fungi</taxon>
        <taxon>Dikarya</taxon>
        <taxon>Basidiomycota</taxon>
        <taxon>Agaricomycotina</taxon>
        <taxon>Agaricomycetes</taxon>
        <taxon>Agaricomycetidae</taxon>
        <taxon>Agaricales</taxon>
        <taxon>Marasmiineae</taxon>
        <taxon>Marasmiaceae</taxon>
        <taxon>Tetrapyrgos</taxon>
    </lineage>
</organism>
<evidence type="ECO:0000313" key="3">
    <source>
        <dbReference type="EMBL" id="KAF5346222.1"/>
    </source>
</evidence>
<feature type="domain" description="Aldos-2-ulose dehydratase beta-propeller" evidence="2">
    <location>
        <begin position="126"/>
        <end position="309"/>
    </location>
</feature>
<dbReference type="EMBL" id="JAACJM010000104">
    <property type="protein sequence ID" value="KAF5346222.1"/>
    <property type="molecule type" value="Genomic_DNA"/>
</dbReference>
<dbReference type="SUPFAM" id="SSF69318">
    <property type="entry name" value="Integrin alpha N-terminal domain"/>
    <property type="match status" value="1"/>
</dbReference>
<dbReference type="Gene3D" id="2.60.120.990">
    <property type="match status" value="1"/>
</dbReference>
<evidence type="ECO:0000313" key="4">
    <source>
        <dbReference type="Proteomes" id="UP000559256"/>
    </source>
</evidence>
<gene>
    <name evidence="3" type="ORF">D9758_014383</name>
</gene>
<evidence type="ECO:0008006" key="5">
    <source>
        <dbReference type="Google" id="ProtNLM"/>
    </source>
</evidence>
<feature type="domain" description="Aldos-2-ulose dehydratase/isomerase (AUDH) Cupin" evidence="1">
    <location>
        <begin position="463"/>
        <end position="783"/>
    </location>
</feature>
<dbReference type="InterPro" id="IPR028994">
    <property type="entry name" value="Integrin_alpha_N"/>
</dbReference>
<dbReference type="Pfam" id="PF22301">
    <property type="entry name" value="AUDH_beta_propeller"/>
    <property type="match status" value="1"/>
</dbReference>
<dbReference type="Proteomes" id="UP000559256">
    <property type="component" value="Unassembled WGS sequence"/>
</dbReference>
<dbReference type="Pfam" id="PF18637">
    <property type="entry name" value="AUDH_Cupin"/>
    <property type="match status" value="1"/>
</dbReference>
<evidence type="ECO:0000259" key="2">
    <source>
        <dbReference type="Pfam" id="PF22301"/>
    </source>
</evidence>
<dbReference type="InterPro" id="IPR054583">
    <property type="entry name" value="Beta-prop_AUDH"/>
</dbReference>
<dbReference type="InterPro" id="IPR040887">
    <property type="entry name" value="AUDH_Cupin"/>
</dbReference>
<dbReference type="OrthoDB" id="5378718at2759"/>
<protein>
    <recommendedName>
        <fullName evidence="5">Aldos-2-ulose dehydratase/isomerase (AUDH) Cupin domain-containing protein</fullName>
    </recommendedName>
</protein>
<keyword evidence="4" id="KW-1185">Reference proteome</keyword>
<comment type="caution">
    <text evidence="3">The sequence shown here is derived from an EMBL/GenBank/DDBJ whole genome shotgun (WGS) entry which is preliminary data.</text>
</comment>
<accession>A0A8H5CTA8</accession>
<reference evidence="3 4" key="1">
    <citation type="journal article" date="2020" name="ISME J.">
        <title>Uncovering the hidden diversity of litter-decomposition mechanisms in mushroom-forming fungi.</title>
        <authorList>
            <person name="Floudas D."/>
            <person name="Bentzer J."/>
            <person name="Ahren D."/>
            <person name="Johansson T."/>
            <person name="Persson P."/>
            <person name="Tunlid A."/>
        </authorList>
    </citation>
    <scope>NUCLEOTIDE SEQUENCE [LARGE SCALE GENOMIC DNA]</scope>
    <source>
        <strain evidence="3 4">CBS 291.85</strain>
    </source>
</reference>